<dbReference type="GO" id="GO:0008961">
    <property type="term" value="F:phosphatidylglycerol-prolipoprotein diacylglyceryl transferase activity"/>
    <property type="evidence" value="ECO:0007669"/>
    <property type="project" value="UniProtKB-EC"/>
</dbReference>
<reference evidence="8" key="1">
    <citation type="submission" date="2022-11" db="EMBL/GenBank/DDBJ databases">
        <title>Robbsia betulipollinis sp. nov., isolated from pollen of birch (Betula pendula).</title>
        <authorList>
            <person name="Shi H."/>
            <person name="Ambika Manirajan B."/>
            <person name="Ratering S."/>
            <person name="Geissler-Plaum R."/>
            <person name="Schnell S."/>
        </authorList>
    </citation>
    <scope>NUCLEOTIDE SEQUENCE</scope>
    <source>
        <strain evidence="8">Bb-Pol-6</strain>
    </source>
</reference>
<keyword evidence="3 7" id="KW-0808">Transferase</keyword>
<feature type="transmembrane region" description="Helical" evidence="7">
    <location>
        <begin position="261"/>
        <end position="288"/>
    </location>
</feature>
<evidence type="ECO:0000256" key="3">
    <source>
        <dbReference type="ARBA" id="ARBA00022679"/>
    </source>
</evidence>
<evidence type="ECO:0000256" key="1">
    <source>
        <dbReference type="ARBA" id="ARBA00007150"/>
    </source>
</evidence>
<dbReference type="PANTHER" id="PTHR30589">
    <property type="entry name" value="PROLIPOPROTEIN DIACYLGLYCERYL TRANSFERASE"/>
    <property type="match status" value="1"/>
</dbReference>
<comment type="caution">
    <text evidence="8">The sequence shown here is derived from an EMBL/GenBank/DDBJ whole genome shotgun (WGS) entry which is preliminary data.</text>
</comment>
<dbReference type="EMBL" id="JAPMXC010000001">
    <property type="protein sequence ID" value="MCY0387440.1"/>
    <property type="molecule type" value="Genomic_DNA"/>
</dbReference>
<keyword evidence="9" id="KW-1185">Reference proteome</keyword>
<gene>
    <name evidence="7 8" type="primary">lgt</name>
    <name evidence="8" type="ORF">OVY01_09365</name>
</gene>
<evidence type="ECO:0000256" key="4">
    <source>
        <dbReference type="ARBA" id="ARBA00022692"/>
    </source>
</evidence>
<dbReference type="HAMAP" id="MF_01147">
    <property type="entry name" value="Lgt"/>
    <property type="match status" value="1"/>
</dbReference>
<dbReference type="PROSITE" id="PS01311">
    <property type="entry name" value="LGT"/>
    <property type="match status" value="1"/>
</dbReference>
<keyword evidence="2 7" id="KW-1003">Cell membrane</keyword>
<keyword evidence="6 7" id="KW-0472">Membrane</keyword>
<feature type="transmembrane region" description="Helical" evidence="7">
    <location>
        <begin position="59"/>
        <end position="79"/>
    </location>
</feature>
<dbReference type="InterPro" id="IPR001640">
    <property type="entry name" value="Lgt"/>
</dbReference>
<evidence type="ECO:0000256" key="5">
    <source>
        <dbReference type="ARBA" id="ARBA00022989"/>
    </source>
</evidence>
<keyword evidence="4 7" id="KW-0812">Transmembrane</keyword>
<sequence length="300" mass="33802">MLIHPQFNPIAIQLGPLAIRWYGLMYLLAFVLGILVLRLRLRQRQIVEQQWTRKDIDDILFYAVLGVILGGRIGYILFYKADYYLANPLDVFKVWQGGMSFHGGFLGVALAMTLFARSRRRPFLQVTDYIAPAVPLGIAAGRFGNFINGELWGRVTSPTAPWAMLFPDAAAEDRQWMLAHPGEALSRGLITVYEQTRGLLPRHPSELYEMALEGIILFVVMWLFCRRPRPLGAVTALFVMGYGIARCLVEFTRQPDDFLGLLALGLSMGQWLSIPMILFGIGLMAWAYRRRPQSPAGVPG</sequence>
<comment type="similarity">
    <text evidence="1 7">Belongs to the Lgt family.</text>
</comment>
<evidence type="ECO:0000256" key="6">
    <source>
        <dbReference type="ARBA" id="ARBA00023136"/>
    </source>
</evidence>
<comment type="function">
    <text evidence="7">Catalyzes the transfer of the diacylglyceryl group from phosphatidylglycerol to the sulfhydryl group of the N-terminal cysteine of a prolipoprotein, the first step in the formation of mature lipoproteins.</text>
</comment>
<dbReference type="RefSeq" id="WP_267847182.1">
    <property type="nucleotide sequence ID" value="NZ_JAPMXC010000001.1"/>
</dbReference>
<feature type="transmembrane region" description="Helical" evidence="7">
    <location>
        <begin position="20"/>
        <end position="39"/>
    </location>
</feature>
<comment type="subcellular location">
    <subcellularLocation>
        <location evidence="7">Cell membrane</location>
        <topology evidence="7">Multi-pass membrane protein</topology>
    </subcellularLocation>
</comment>
<dbReference type="PANTHER" id="PTHR30589:SF0">
    <property type="entry name" value="PHOSPHATIDYLGLYCEROL--PROLIPOPROTEIN DIACYLGLYCERYL TRANSFERASE"/>
    <property type="match status" value="1"/>
</dbReference>
<dbReference type="NCBIfam" id="TIGR00544">
    <property type="entry name" value="lgt"/>
    <property type="match status" value="1"/>
</dbReference>
<dbReference type="Proteomes" id="UP001082899">
    <property type="component" value="Unassembled WGS sequence"/>
</dbReference>
<name>A0ABT3ZNB1_9BURK</name>
<feature type="transmembrane region" description="Helical" evidence="7">
    <location>
        <begin position="99"/>
        <end position="116"/>
    </location>
</feature>
<proteinExistence type="inferred from homology"/>
<protein>
    <recommendedName>
        <fullName evidence="7">Phosphatidylglycerol--prolipoprotein diacylglyceryl transferase</fullName>
        <ecNumber evidence="7">2.5.1.145</ecNumber>
    </recommendedName>
</protein>
<accession>A0ABT3ZNB1</accession>
<dbReference type="EC" id="2.5.1.145" evidence="7"/>
<keyword evidence="5 7" id="KW-1133">Transmembrane helix</keyword>
<feature type="transmembrane region" description="Helical" evidence="7">
    <location>
        <begin position="230"/>
        <end position="249"/>
    </location>
</feature>
<feature type="binding site" evidence="7">
    <location>
        <position position="142"/>
    </location>
    <ligand>
        <name>a 1,2-diacyl-sn-glycero-3-phospho-(1'-sn-glycerol)</name>
        <dbReference type="ChEBI" id="CHEBI:64716"/>
    </ligand>
</feature>
<evidence type="ECO:0000256" key="2">
    <source>
        <dbReference type="ARBA" id="ARBA00022475"/>
    </source>
</evidence>
<comment type="pathway">
    <text evidence="7">Protein modification; lipoprotein biosynthesis (diacylglyceryl transfer).</text>
</comment>
<comment type="catalytic activity">
    <reaction evidence="7">
        <text>L-cysteinyl-[prolipoprotein] + a 1,2-diacyl-sn-glycero-3-phospho-(1'-sn-glycerol) = an S-1,2-diacyl-sn-glyceryl-L-cysteinyl-[prolipoprotein] + sn-glycerol 1-phosphate + H(+)</text>
        <dbReference type="Rhea" id="RHEA:56712"/>
        <dbReference type="Rhea" id="RHEA-COMP:14679"/>
        <dbReference type="Rhea" id="RHEA-COMP:14680"/>
        <dbReference type="ChEBI" id="CHEBI:15378"/>
        <dbReference type="ChEBI" id="CHEBI:29950"/>
        <dbReference type="ChEBI" id="CHEBI:57685"/>
        <dbReference type="ChEBI" id="CHEBI:64716"/>
        <dbReference type="ChEBI" id="CHEBI:140658"/>
        <dbReference type="EC" id="2.5.1.145"/>
    </reaction>
</comment>
<evidence type="ECO:0000313" key="9">
    <source>
        <dbReference type="Proteomes" id="UP001082899"/>
    </source>
</evidence>
<organism evidence="8 9">
    <name type="scientific">Robbsia betulipollinis</name>
    <dbReference type="NCBI Taxonomy" id="2981849"/>
    <lineage>
        <taxon>Bacteria</taxon>
        <taxon>Pseudomonadati</taxon>
        <taxon>Pseudomonadota</taxon>
        <taxon>Betaproteobacteria</taxon>
        <taxon>Burkholderiales</taxon>
        <taxon>Burkholderiaceae</taxon>
        <taxon>Robbsia</taxon>
    </lineage>
</organism>
<dbReference type="Pfam" id="PF01790">
    <property type="entry name" value="LGT"/>
    <property type="match status" value="1"/>
</dbReference>
<evidence type="ECO:0000313" key="8">
    <source>
        <dbReference type="EMBL" id="MCY0387440.1"/>
    </source>
</evidence>
<evidence type="ECO:0000256" key="7">
    <source>
        <dbReference type="HAMAP-Rule" id="MF_01147"/>
    </source>
</evidence>